<evidence type="ECO:0008006" key="7">
    <source>
        <dbReference type="Google" id="ProtNLM"/>
    </source>
</evidence>
<dbReference type="SUPFAM" id="SSF63829">
    <property type="entry name" value="Calcium-dependent phosphotriesterase"/>
    <property type="match status" value="1"/>
</dbReference>
<dbReference type="Pfam" id="PF25564">
    <property type="entry name" value="DUF7933"/>
    <property type="match status" value="1"/>
</dbReference>
<dbReference type="Pfam" id="PF21959">
    <property type="entry name" value="DUF6923"/>
    <property type="match status" value="1"/>
</dbReference>
<evidence type="ECO:0000256" key="1">
    <source>
        <dbReference type="SAM" id="SignalP"/>
    </source>
</evidence>
<feature type="chain" id="PRO_5042522605" description="DUF11 domain-containing protein" evidence="1">
    <location>
        <begin position="23"/>
        <end position="689"/>
    </location>
</feature>
<dbReference type="AlphaFoldDB" id="A0AAJ5W649"/>
<dbReference type="PROSITE" id="PS51257">
    <property type="entry name" value="PROKAR_LIPOPROTEIN"/>
    <property type="match status" value="1"/>
</dbReference>
<feature type="domain" description="DUF6923" evidence="3">
    <location>
        <begin position="246"/>
        <end position="459"/>
    </location>
</feature>
<dbReference type="InterPro" id="IPR013783">
    <property type="entry name" value="Ig-like_fold"/>
</dbReference>
<dbReference type="EMBL" id="CP119313">
    <property type="protein sequence ID" value="WEK18275.1"/>
    <property type="molecule type" value="Genomic_DNA"/>
</dbReference>
<evidence type="ECO:0000313" key="6">
    <source>
        <dbReference type="Proteomes" id="UP001214530"/>
    </source>
</evidence>
<dbReference type="Proteomes" id="UP001214530">
    <property type="component" value="Chromosome"/>
</dbReference>
<feature type="signal peptide" evidence="1">
    <location>
        <begin position="1"/>
        <end position="22"/>
    </location>
</feature>
<dbReference type="NCBIfam" id="TIGR01451">
    <property type="entry name" value="B_ant_repeat"/>
    <property type="match status" value="2"/>
</dbReference>
<dbReference type="Pfam" id="PF01345">
    <property type="entry name" value="DUF11"/>
    <property type="match status" value="1"/>
</dbReference>
<sequence>MRTLYVLILSAFLACISISKLHGQTPGGVLGLDFWVKSDDAGTISTAWKDNSSNANDIPNVDGMTLSPADRAHNFYPYTRGYTTSKFFFATSAPNTVLTKSVSPANIPSGGTATYTFTLNNTTSGSVAQTNLSFTDNLPSGLRLAANPNVVVTGLTGGTVTAVGGGNVVTVSGYSQAASSTATITVDVTNMPGQGNASCGSNPAAFTNTAVNITNVSSNITNNVGNICLVVSPLPFDCNSQMYLIQNTNTGLYNILTSTNPFTFPIIGSAAAYQYNAAGFNPVDGYIYAMKTLSNNLLRIDLSGTITDMGAVTGLPAVTGTTNYNSGEIDHLGNYYIKASGANSTLYKVNINTQTASTIVLSQSSRPSDLAYSVTTGLLYGVDFDGTLFTINPSSGAVTFIGTSPGTATFGALFASSTGPIYGIDNAGGFFQFNLTTGARTLISDAPLSGNNDGAHCVTAPITFSADLSVTKTDNATTYTPGSSRVYTIVVKNNGPFGVLNASVLDNVPLGIPNANVSYTAVASAGSGTAVTGTQIGAINDLVSLPVNGTVTYTVTVLVPASFTGDLVNTVTISPPTNIVDPDLSNNQATDTDINGCTQPGVFDQPGEISKTGISDLEGFTGGTTGWPANVPNGFIVVESKKKGFVITRVSSSAAITDPKEGMLIYDLAANCVKLYNGTTWNCLTKSCL</sequence>
<dbReference type="InterPro" id="IPR001434">
    <property type="entry name" value="OmcB-like_DUF11"/>
</dbReference>
<dbReference type="InterPro" id="IPR047589">
    <property type="entry name" value="DUF11_rpt"/>
</dbReference>
<name>A0AAJ5W649_9SPHI</name>
<reference evidence="5" key="1">
    <citation type="submission" date="2023-03" db="EMBL/GenBank/DDBJ databases">
        <title>Andean soil-derived lignocellulolytic bacterial consortium as a source of novel taxa and putative plastic-active enzymes.</title>
        <authorList>
            <person name="Diaz-Garcia L."/>
            <person name="Chuvochina M."/>
            <person name="Feuerriegel G."/>
            <person name="Bunk B."/>
            <person name="Sproer C."/>
            <person name="Streit W.R."/>
            <person name="Rodriguez L.M."/>
            <person name="Overmann J."/>
            <person name="Jimenez D.J."/>
        </authorList>
    </citation>
    <scope>NUCLEOTIDE SEQUENCE</scope>
    <source>
        <strain evidence="5">MAG 3858</strain>
    </source>
</reference>
<evidence type="ECO:0000313" key="5">
    <source>
        <dbReference type="EMBL" id="WEK18275.1"/>
    </source>
</evidence>
<dbReference type="InterPro" id="IPR057693">
    <property type="entry name" value="DUF7933"/>
</dbReference>
<dbReference type="Gene3D" id="2.60.40.10">
    <property type="entry name" value="Immunoglobulins"/>
    <property type="match status" value="1"/>
</dbReference>
<dbReference type="InterPro" id="IPR054215">
    <property type="entry name" value="DUF6923"/>
</dbReference>
<evidence type="ECO:0000259" key="3">
    <source>
        <dbReference type="Pfam" id="PF21959"/>
    </source>
</evidence>
<feature type="domain" description="DUF11" evidence="2">
    <location>
        <begin position="467"/>
        <end position="591"/>
    </location>
</feature>
<keyword evidence="1" id="KW-0732">Signal</keyword>
<evidence type="ECO:0000259" key="4">
    <source>
        <dbReference type="Pfam" id="PF25564"/>
    </source>
</evidence>
<organism evidence="5 6">
    <name type="scientific">Candidatus Pedobacter colombiensis</name>
    <dbReference type="NCBI Taxonomy" id="3121371"/>
    <lineage>
        <taxon>Bacteria</taxon>
        <taxon>Pseudomonadati</taxon>
        <taxon>Bacteroidota</taxon>
        <taxon>Sphingobacteriia</taxon>
        <taxon>Sphingobacteriales</taxon>
        <taxon>Sphingobacteriaceae</taxon>
        <taxon>Pedobacter</taxon>
    </lineage>
</organism>
<accession>A0AAJ5W649</accession>
<evidence type="ECO:0000259" key="2">
    <source>
        <dbReference type="Pfam" id="PF01345"/>
    </source>
</evidence>
<protein>
    <recommendedName>
        <fullName evidence="7">DUF11 domain-containing protein</fullName>
    </recommendedName>
</protein>
<proteinExistence type="predicted"/>
<feature type="domain" description="DUF7933" evidence="4">
    <location>
        <begin position="97"/>
        <end position="193"/>
    </location>
</feature>
<gene>
    <name evidence="5" type="ORF">P0Y49_15900</name>
</gene>